<evidence type="ECO:0000313" key="2">
    <source>
        <dbReference type="Proteomes" id="UP000655868"/>
    </source>
</evidence>
<dbReference type="PANTHER" id="PTHR31299:SF0">
    <property type="entry name" value="ESTERASE, PUTATIVE (AFU_ORTHOLOGUE AFUA_1G05850)-RELATED"/>
    <property type="match status" value="1"/>
</dbReference>
<dbReference type="RefSeq" id="WP_199701143.1">
    <property type="nucleotide sequence ID" value="NZ_JAEMNV010000001.1"/>
</dbReference>
<dbReference type="InterPro" id="IPR014622">
    <property type="entry name" value="UCP036794_erythomycin"/>
</dbReference>
<dbReference type="Gene3D" id="3.40.1660.10">
    <property type="entry name" value="EreA-like (biosynthetic domain)"/>
    <property type="match status" value="1"/>
</dbReference>
<dbReference type="InterPro" id="IPR007815">
    <property type="entry name" value="Emycin_Estase"/>
</dbReference>
<dbReference type="CDD" id="cd14728">
    <property type="entry name" value="Ere-like"/>
    <property type="match status" value="1"/>
</dbReference>
<dbReference type="InterPro" id="IPR052036">
    <property type="entry name" value="Hydrolase/PRTase-associated"/>
</dbReference>
<protein>
    <submittedName>
        <fullName evidence="1">Erythromycin esterase family protein</fullName>
    </submittedName>
</protein>
<evidence type="ECO:0000313" key="1">
    <source>
        <dbReference type="EMBL" id="MBJ8337465.1"/>
    </source>
</evidence>
<dbReference type="Pfam" id="PF05139">
    <property type="entry name" value="Erythro_esteras"/>
    <property type="match status" value="1"/>
</dbReference>
<dbReference type="Gene3D" id="3.30.1870.10">
    <property type="entry name" value="EreA-like, domain 2"/>
    <property type="match status" value="1"/>
</dbReference>
<dbReference type="Proteomes" id="UP000655868">
    <property type="component" value="Unassembled WGS sequence"/>
</dbReference>
<comment type="caution">
    <text evidence="1">The sequence shown here is derived from an EMBL/GenBank/DDBJ whole genome shotgun (WGS) entry which is preliminary data.</text>
</comment>
<dbReference type="GO" id="GO:0046677">
    <property type="term" value="P:response to antibiotic"/>
    <property type="evidence" value="ECO:0007669"/>
    <property type="project" value="InterPro"/>
</dbReference>
<reference evidence="1" key="1">
    <citation type="submission" date="2020-12" db="EMBL/GenBank/DDBJ databases">
        <title>Antrihabitans popcorni sp. nov. and Antrihabitans auranticaus sp. nov., isolated from a larva cave.</title>
        <authorList>
            <person name="Lee S.D."/>
            <person name="Kim I.S."/>
        </authorList>
    </citation>
    <scope>NUCLEOTIDE SEQUENCE</scope>
    <source>
        <strain evidence="1">YC3-6</strain>
    </source>
</reference>
<dbReference type="SUPFAM" id="SSF159501">
    <property type="entry name" value="EreA/ChaN-like"/>
    <property type="match status" value="1"/>
</dbReference>
<proteinExistence type="predicted"/>
<organism evidence="1 2">
    <name type="scientific">Antrihabitans stalagmiti</name>
    <dbReference type="NCBI Taxonomy" id="2799499"/>
    <lineage>
        <taxon>Bacteria</taxon>
        <taxon>Bacillati</taxon>
        <taxon>Actinomycetota</taxon>
        <taxon>Actinomycetes</taxon>
        <taxon>Mycobacteriales</taxon>
        <taxon>Nocardiaceae</taxon>
        <taxon>Antrihabitans</taxon>
    </lineage>
</organism>
<gene>
    <name evidence="1" type="ORF">JGU71_01070</name>
</gene>
<sequence>MTLGTALEQHGTPFSSDGGSDLAAALAELLRHLPVAPRLLGFGEPMHGEQLFLRLRNQMFHQLVEHAGYRSIAIESSCLGGLLVDALVDGGAGSVDDVMTSGFSHTFGEYDANRDLVEWLVAYNRGRSPHDRVRFYGFDAPMETMGAESPRRSLFALHTYLSTTLDPDDLPCTGAELETLLGADARWSNPAGAMDPTQSIGASSDAIRLRHLTDDLVLLLRMEAPRLHAATAPDERWLADLHARTAAGLLDYHAVMASDNARRVPRLLGVRDLMMADNLCAIVEREADRGPTFAFAHNGHLQKGESQWTMGEQQLHWWCAGGHLDGRLGDAYRVIGSAIGTAHHHTIAEPEAASLEGELYAATTGNVLIATDALPNGQRERRTSANYAYIPLETTSLTELDAIVFVRDIEPVQAA</sequence>
<dbReference type="PANTHER" id="PTHR31299">
    <property type="entry name" value="ESTERASE, PUTATIVE (AFU_ORTHOLOGUE AFUA_1G05850)-RELATED"/>
    <property type="match status" value="1"/>
</dbReference>
<dbReference type="PIRSF" id="PIRSF036794">
    <property type="entry name" value="UCP_erythr_ester"/>
    <property type="match status" value="1"/>
</dbReference>
<accession>A0A934NLM8</accession>
<name>A0A934NLM8_9NOCA</name>
<dbReference type="EMBL" id="JAEMNV010000001">
    <property type="protein sequence ID" value="MBJ8337465.1"/>
    <property type="molecule type" value="Genomic_DNA"/>
</dbReference>
<keyword evidence="2" id="KW-1185">Reference proteome</keyword>
<dbReference type="AlphaFoldDB" id="A0A934NLM8"/>